<feature type="region of interest" description="Disordered" evidence="1">
    <location>
        <begin position="129"/>
        <end position="162"/>
    </location>
</feature>
<evidence type="ECO:0000313" key="3">
    <source>
        <dbReference type="EMBL" id="KAK2558898.1"/>
    </source>
</evidence>
<proteinExistence type="predicted"/>
<feature type="compositionally biased region" description="Basic and acidic residues" evidence="1">
    <location>
        <begin position="19"/>
        <end position="29"/>
    </location>
</feature>
<dbReference type="EMBL" id="JARQWQ010000042">
    <property type="protein sequence ID" value="KAK2558898.1"/>
    <property type="molecule type" value="Genomic_DNA"/>
</dbReference>
<dbReference type="PROSITE" id="PS51457">
    <property type="entry name" value="BEN"/>
    <property type="match status" value="1"/>
</dbReference>
<dbReference type="InterPro" id="IPR018379">
    <property type="entry name" value="BEN_domain"/>
</dbReference>
<organism evidence="3 4">
    <name type="scientific">Acropora cervicornis</name>
    <name type="common">Staghorn coral</name>
    <dbReference type="NCBI Taxonomy" id="6130"/>
    <lineage>
        <taxon>Eukaryota</taxon>
        <taxon>Metazoa</taxon>
        <taxon>Cnidaria</taxon>
        <taxon>Anthozoa</taxon>
        <taxon>Hexacorallia</taxon>
        <taxon>Scleractinia</taxon>
        <taxon>Astrocoeniina</taxon>
        <taxon>Acroporidae</taxon>
        <taxon>Acropora</taxon>
    </lineage>
</organism>
<feature type="compositionally biased region" description="Acidic residues" evidence="1">
    <location>
        <begin position="41"/>
        <end position="50"/>
    </location>
</feature>
<dbReference type="Proteomes" id="UP001249851">
    <property type="component" value="Unassembled WGS sequence"/>
</dbReference>
<feature type="compositionally biased region" description="Polar residues" evidence="1">
    <location>
        <begin position="282"/>
        <end position="292"/>
    </location>
</feature>
<reference evidence="3" key="1">
    <citation type="journal article" date="2023" name="G3 (Bethesda)">
        <title>Whole genome assembly and annotation of the endangered Caribbean coral Acropora cervicornis.</title>
        <authorList>
            <person name="Selwyn J.D."/>
            <person name="Vollmer S.V."/>
        </authorList>
    </citation>
    <scope>NUCLEOTIDE SEQUENCE</scope>
    <source>
        <strain evidence="3">K2</strain>
    </source>
</reference>
<name>A0AAD9QCV5_ACRCE</name>
<feature type="compositionally biased region" description="Low complexity" evidence="1">
    <location>
        <begin position="293"/>
        <end position="306"/>
    </location>
</feature>
<protein>
    <recommendedName>
        <fullName evidence="2">BEN domain-containing protein</fullName>
    </recommendedName>
</protein>
<dbReference type="Pfam" id="PF10523">
    <property type="entry name" value="BEN"/>
    <property type="match status" value="1"/>
</dbReference>
<comment type="caution">
    <text evidence="3">The sequence shown here is derived from an EMBL/GenBank/DDBJ whole genome shotgun (WGS) entry which is preliminary data.</text>
</comment>
<keyword evidence="4" id="KW-1185">Reference proteome</keyword>
<evidence type="ECO:0000313" key="4">
    <source>
        <dbReference type="Proteomes" id="UP001249851"/>
    </source>
</evidence>
<feature type="region of interest" description="Disordered" evidence="1">
    <location>
        <begin position="19"/>
        <end position="50"/>
    </location>
</feature>
<feature type="compositionally biased region" description="Basic and acidic residues" evidence="1">
    <location>
        <begin position="129"/>
        <end position="144"/>
    </location>
</feature>
<sequence length="412" mass="46262">MVKDKVLIEWRTNDKWKGVQQEIKRKDINPDGPLDIGNEASEQDLEDSEDNVPLKELFRKESAQPENVSATETKCYEEYIMKRNERLQTNQEETVREKSAPKGKDSIAKGKTDPKDKAILDLVDITKQHQTRGAKEGTSKRKLDITCGQSGKADPPQPGQPLDFVKRRRQVSISSDLEDVPLQQLDDEDDDCEDLGGIWENEIDYLPNTGQISEDVKIMKDWLESLHGKFEVMFNMMSAIEARLAAIEAGICLVPFSFQDPCSEPAENNDLTAQLPIHSASPRSLMQNESVNKSTSSTTATSSTSEKASKLQMCHKKVSSRKKYIRKCLEEIFSTEELTSSNISGNAGKDKLDQYKIGLINRLVIAAFPPIPTVKNSEDVTREIARTINLKCRELKKSNSKRCQQTSAPVTV</sequence>
<feature type="region of interest" description="Disordered" evidence="1">
    <location>
        <begin position="282"/>
        <end position="312"/>
    </location>
</feature>
<feature type="compositionally biased region" description="Basic and acidic residues" evidence="1">
    <location>
        <begin position="93"/>
        <end position="113"/>
    </location>
</feature>
<reference evidence="3" key="2">
    <citation type="journal article" date="2023" name="Science">
        <title>Genomic signatures of disease resistance in endangered staghorn corals.</title>
        <authorList>
            <person name="Vollmer S.V."/>
            <person name="Selwyn J.D."/>
            <person name="Despard B.A."/>
            <person name="Roesel C.L."/>
        </authorList>
    </citation>
    <scope>NUCLEOTIDE SEQUENCE</scope>
    <source>
        <strain evidence="3">K2</strain>
    </source>
</reference>
<feature type="domain" description="BEN" evidence="2">
    <location>
        <begin position="300"/>
        <end position="399"/>
    </location>
</feature>
<gene>
    <name evidence="3" type="ORF">P5673_018515</name>
</gene>
<feature type="region of interest" description="Disordered" evidence="1">
    <location>
        <begin position="85"/>
        <end position="113"/>
    </location>
</feature>
<dbReference type="Gene3D" id="1.10.10.2590">
    <property type="entry name" value="BEN domain"/>
    <property type="match status" value="1"/>
</dbReference>
<dbReference type="AlphaFoldDB" id="A0AAD9QCV5"/>
<evidence type="ECO:0000259" key="2">
    <source>
        <dbReference type="PROSITE" id="PS51457"/>
    </source>
</evidence>
<evidence type="ECO:0000256" key="1">
    <source>
        <dbReference type="SAM" id="MobiDB-lite"/>
    </source>
</evidence>
<dbReference type="GO" id="GO:0003677">
    <property type="term" value="F:DNA binding"/>
    <property type="evidence" value="ECO:0007669"/>
    <property type="project" value="InterPro"/>
</dbReference>
<accession>A0AAD9QCV5</accession>